<name>A0AAV7I3V7_COTGL</name>
<dbReference type="Proteomes" id="UP000826195">
    <property type="component" value="Unassembled WGS sequence"/>
</dbReference>
<gene>
    <name evidence="1" type="ORF">KQX54_002130</name>
</gene>
<accession>A0AAV7I3V7</accession>
<proteinExistence type="predicted"/>
<protein>
    <submittedName>
        <fullName evidence="1">Uncharacterized protein</fullName>
    </submittedName>
</protein>
<dbReference type="EMBL" id="JAHXZJ010002237">
    <property type="protein sequence ID" value="KAH0545660.1"/>
    <property type="molecule type" value="Genomic_DNA"/>
</dbReference>
<dbReference type="AlphaFoldDB" id="A0AAV7I3V7"/>
<comment type="caution">
    <text evidence="1">The sequence shown here is derived from an EMBL/GenBank/DDBJ whole genome shotgun (WGS) entry which is preliminary data.</text>
</comment>
<organism evidence="1 2">
    <name type="scientific">Cotesia glomerata</name>
    <name type="common">Lepidopteran parasitic wasp</name>
    <name type="synonym">Apanteles glomeratus</name>
    <dbReference type="NCBI Taxonomy" id="32391"/>
    <lineage>
        <taxon>Eukaryota</taxon>
        <taxon>Metazoa</taxon>
        <taxon>Ecdysozoa</taxon>
        <taxon>Arthropoda</taxon>
        <taxon>Hexapoda</taxon>
        <taxon>Insecta</taxon>
        <taxon>Pterygota</taxon>
        <taxon>Neoptera</taxon>
        <taxon>Endopterygota</taxon>
        <taxon>Hymenoptera</taxon>
        <taxon>Apocrita</taxon>
        <taxon>Ichneumonoidea</taxon>
        <taxon>Braconidae</taxon>
        <taxon>Microgastrinae</taxon>
        <taxon>Cotesia</taxon>
    </lineage>
</organism>
<reference evidence="1 2" key="1">
    <citation type="journal article" date="2021" name="J. Hered.">
        <title>A chromosome-level genome assembly of the parasitoid wasp, Cotesia glomerata (Hymenoptera: Braconidae).</title>
        <authorList>
            <person name="Pinto B.J."/>
            <person name="Weis J.J."/>
            <person name="Gamble T."/>
            <person name="Ode P.J."/>
            <person name="Paul R."/>
            <person name="Zaspel J.M."/>
        </authorList>
    </citation>
    <scope>NUCLEOTIDE SEQUENCE [LARGE SCALE GENOMIC DNA]</scope>
    <source>
        <strain evidence="1">CgM1</strain>
    </source>
</reference>
<sequence length="137" mass="15620">MLRGKSKAERANPCGSKGILLLARKSLRIIVPRARTRKITNSRQRASSIPFALLERASRSTPASTVYRWIVEAGPFRALSGFQSNSKQFSLKRYRDNITTRKSEKRTKGHVSLRVTHSRQDWYGARVRPKIGSRIII</sequence>
<keyword evidence="2" id="KW-1185">Reference proteome</keyword>
<evidence type="ECO:0000313" key="1">
    <source>
        <dbReference type="EMBL" id="KAH0545660.1"/>
    </source>
</evidence>
<evidence type="ECO:0000313" key="2">
    <source>
        <dbReference type="Proteomes" id="UP000826195"/>
    </source>
</evidence>